<accession>A0ABV4BI53</accession>
<keyword evidence="5" id="KW-1185">Reference proteome</keyword>
<sequence>MGDAALTHATRGIPVFPCNPENKRPLTAHGFKDATTDKDQIRQWWQRWPNALIGMPTGAVTKVFVLDVDNDPLTGKDGESSLFQLVNGHGSLPDTVEAMTPRGGRHIYFRHPGGDVRIPNSASKLGPNLDIRGDGGYVILPPSRLPDGRCYAWEGSSDPTEGARSAAAPDWLLNAVLAPPTAEAPSAQTSAAPDQIESGRRNDTLFRLGRSLRAKGLTDGAVLAALRAENLAKCRPPLPDAEVAALAQSVCTKPPGGSAESREPDEWPDLVRLDTGRELPRLRPDLLPGWAGRYAAALAIATETPPELAGALTLAACSVPCARRMSVMVAPGHFENTNTWLAVALPPGNRKSAVQSAVCAPLVAWEREQAEIVAPKIAHAQSEAKTLQVRANAARASAAKTTNTAEIREATNLAADLEGQVPEIPALPQLWTSDATPERLGALLAEQGECMAWLSSEAGLFDLLAGRYSNGIPNLDLVLKAWSGDAERVDRGSRPPVFLLRPRLTIGLSPQPDVLRGLSMRPGFRGRGLLARFAYLLPPSPLGYRQLGADRPGARVPEGLAAEYDAGIRAMLEWGPVNSANSANSANEERPRLLRLSPAAYAEWLDFARAVEVRMRPGNDLESMTDLAAKVPGTAARYAAVMHGIEHAHGAPWETPISIDTMGRALEFAALTLEHGIAVMGLMDADPELAAARKVWQWLERGRRVDATVRQVFEGLKGTFPRVAALESALDTLVERGYVRVVEARRDGPGRKPSPTIEVRPELAEAWR</sequence>
<evidence type="ECO:0000313" key="4">
    <source>
        <dbReference type="EMBL" id="MEY6434208.1"/>
    </source>
</evidence>
<feature type="compositionally biased region" description="Basic and acidic residues" evidence="1">
    <location>
        <begin position="759"/>
        <end position="768"/>
    </location>
</feature>
<dbReference type="Pfam" id="PF08708">
    <property type="entry name" value="PriCT_1"/>
    <property type="match status" value="1"/>
</dbReference>
<dbReference type="EMBL" id="JBDKXB010000050">
    <property type="protein sequence ID" value="MEY6434208.1"/>
    <property type="molecule type" value="Genomic_DNA"/>
</dbReference>
<evidence type="ECO:0000256" key="1">
    <source>
        <dbReference type="SAM" id="MobiDB-lite"/>
    </source>
</evidence>
<dbReference type="Pfam" id="PF09250">
    <property type="entry name" value="Prim-Pol"/>
    <property type="match status" value="1"/>
</dbReference>
<dbReference type="Proteomes" id="UP001564408">
    <property type="component" value="Unassembled WGS sequence"/>
</dbReference>
<gene>
    <name evidence="4" type="ORF">ABC977_17565</name>
</gene>
<feature type="region of interest" description="Disordered" evidence="1">
    <location>
        <begin position="747"/>
        <end position="768"/>
    </location>
</feature>
<evidence type="ECO:0000313" key="5">
    <source>
        <dbReference type="Proteomes" id="UP001564408"/>
    </source>
</evidence>
<dbReference type="SMART" id="SM00943">
    <property type="entry name" value="Prim-Pol"/>
    <property type="match status" value="1"/>
</dbReference>
<comment type="caution">
    <text evidence="4">The sequence shown here is derived from an EMBL/GenBank/DDBJ whole genome shotgun (WGS) entry which is preliminary data.</text>
</comment>
<dbReference type="RefSeq" id="WP_369668590.1">
    <property type="nucleotide sequence ID" value="NZ_JBDKXB010000050.1"/>
</dbReference>
<evidence type="ECO:0000259" key="3">
    <source>
        <dbReference type="SMART" id="SM00943"/>
    </source>
</evidence>
<dbReference type="Pfam" id="PF13148">
    <property type="entry name" value="DUF3987"/>
    <property type="match status" value="1"/>
</dbReference>
<feature type="domain" description="Primase C-terminal 1" evidence="2">
    <location>
        <begin position="190"/>
        <end position="256"/>
    </location>
</feature>
<evidence type="ECO:0000259" key="2">
    <source>
        <dbReference type="SMART" id="SM00942"/>
    </source>
</evidence>
<protein>
    <submittedName>
        <fullName evidence="4">DUF3987 domain-containing protein</fullName>
    </submittedName>
</protein>
<dbReference type="SUPFAM" id="SSF56747">
    <property type="entry name" value="Prim-pol domain"/>
    <property type="match status" value="1"/>
</dbReference>
<dbReference type="CDD" id="cd04859">
    <property type="entry name" value="Prim_Pol"/>
    <property type="match status" value="1"/>
</dbReference>
<dbReference type="SMART" id="SM00942">
    <property type="entry name" value="PriCT_1"/>
    <property type="match status" value="1"/>
</dbReference>
<dbReference type="InterPro" id="IPR025048">
    <property type="entry name" value="DUF3987"/>
</dbReference>
<feature type="domain" description="DNA primase/polymerase bifunctional N-terminal" evidence="3">
    <location>
        <begin position="5"/>
        <end position="172"/>
    </location>
</feature>
<proteinExistence type="predicted"/>
<name>A0ABV4BI53_9GAMM</name>
<reference evidence="4 5" key="1">
    <citation type="submission" date="2024-05" db="EMBL/GenBank/DDBJ databases">
        <title>Genome Sequence and Characterization of the New Strain Purple Sulfur Bacterium of Genus Thioalkalicoccus.</title>
        <authorList>
            <person name="Bryantseva I.A."/>
            <person name="Kyndt J.A."/>
            <person name="Imhoff J.F."/>
        </authorList>
    </citation>
    <scope>NUCLEOTIDE SEQUENCE [LARGE SCALE GENOMIC DNA]</scope>
    <source>
        <strain evidence="4 5">Um2</strain>
    </source>
</reference>
<organism evidence="4 5">
    <name type="scientific">Thioalkalicoccus limnaeus</name>
    <dbReference type="NCBI Taxonomy" id="120681"/>
    <lineage>
        <taxon>Bacteria</taxon>
        <taxon>Pseudomonadati</taxon>
        <taxon>Pseudomonadota</taxon>
        <taxon>Gammaproteobacteria</taxon>
        <taxon>Chromatiales</taxon>
        <taxon>Chromatiaceae</taxon>
        <taxon>Thioalkalicoccus</taxon>
    </lineage>
</organism>
<dbReference type="InterPro" id="IPR015330">
    <property type="entry name" value="DNA_primase/pol_bifunc_N"/>
</dbReference>
<dbReference type="InterPro" id="IPR014820">
    <property type="entry name" value="PriCT_1"/>
</dbReference>